<comment type="caution">
    <text evidence="1">The sequence shown here is derived from an EMBL/GenBank/DDBJ whole genome shotgun (WGS) entry which is preliminary data.</text>
</comment>
<sequence>MGYAVEESTYYEFEPIHMQTDILYGESYAILDECTSWDFDTTFHYEVLYVAAEGIILKKFYRKKLDNVEILESHPLFQSSIWIIEETTSEIINAEDIIKVVAQDIYASKVPTNNGTYQYLVKRSKLFEQFFEDLYEEMNGYYSEDQSRAQEKWKFGEFLQSEYAVEFEHSEGTDIILSSCLGMMRKLNLTDQEMAEYFLKYNM</sequence>
<accession>A0A396S3S4</accession>
<protein>
    <submittedName>
        <fullName evidence="1">Uncharacterized protein</fullName>
    </submittedName>
</protein>
<organism evidence="1 2">
    <name type="scientific">Ureibacillus yapensis</name>
    <dbReference type="NCBI Taxonomy" id="2304605"/>
    <lineage>
        <taxon>Bacteria</taxon>
        <taxon>Bacillati</taxon>
        <taxon>Bacillota</taxon>
        <taxon>Bacilli</taxon>
        <taxon>Bacillales</taxon>
        <taxon>Caryophanaceae</taxon>
        <taxon>Ureibacillus</taxon>
    </lineage>
</organism>
<gene>
    <name evidence="1" type="ORF">D1B33_16275</name>
</gene>
<proteinExistence type="predicted"/>
<dbReference type="AlphaFoldDB" id="A0A396S3S4"/>
<evidence type="ECO:0000313" key="1">
    <source>
        <dbReference type="EMBL" id="RHW32724.1"/>
    </source>
</evidence>
<dbReference type="EMBL" id="QWEI01000012">
    <property type="protein sequence ID" value="RHW32724.1"/>
    <property type="molecule type" value="Genomic_DNA"/>
</dbReference>
<name>A0A396S3S4_9BACL</name>
<keyword evidence="2" id="KW-1185">Reference proteome</keyword>
<dbReference type="Proteomes" id="UP000265692">
    <property type="component" value="Unassembled WGS sequence"/>
</dbReference>
<evidence type="ECO:0000313" key="2">
    <source>
        <dbReference type="Proteomes" id="UP000265692"/>
    </source>
</evidence>
<reference evidence="1 2" key="1">
    <citation type="submission" date="2018-08" db="EMBL/GenBank/DDBJ databases">
        <title>Lysinibacillus sp. YLB-03 draft genome sequence.</title>
        <authorList>
            <person name="Yu L."/>
        </authorList>
    </citation>
    <scope>NUCLEOTIDE SEQUENCE [LARGE SCALE GENOMIC DNA]</scope>
    <source>
        <strain evidence="1 2">YLB-03</strain>
    </source>
</reference>